<organism evidence="1 2">
    <name type="scientific">Chrysemys picta bellii</name>
    <name type="common">Western painted turtle</name>
    <name type="synonym">Emys bellii</name>
    <dbReference type="NCBI Taxonomy" id="8478"/>
    <lineage>
        <taxon>Eukaryota</taxon>
        <taxon>Metazoa</taxon>
        <taxon>Chordata</taxon>
        <taxon>Craniata</taxon>
        <taxon>Vertebrata</taxon>
        <taxon>Euteleostomi</taxon>
        <taxon>Archelosauria</taxon>
        <taxon>Testudinata</taxon>
        <taxon>Testudines</taxon>
        <taxon>Cryptodira</taxon>
        <taxon>Durocryptodira</taxon>
        <taxon>Testudinoidea</taxon>
        <taxon>Emydidae</taxon>
        <taxon>Chrysemys</taxon>
    </lineage>
</organism>
<dbReference type="RefSeq" id="XP_005293801.2">
    <property type="nucleotide sequence ID" value="XM_005293744.5"/>
</dbReference>
<dbReference type="InterPro" id="IPR042941">
    <property type="entry name" value="KLDC9"/>
</dbReference>
<gene>
    <name evidence="1" type="primary">KLHDC9</name>
</gene>
<dbReference type="PANTHER" id="PTHR47196">
    <property type="entry name" value="KELCH DOMAIN-CONTAINING PROTEIN 9"/>
    <property type="match status" value="1"/>
</dbReference>
<dbReference type="AlphaFoldDB" id="A0A8C3FQP2"/>
<reference evidence="1" key="2">
    <citation type="submission" date="2025-09" db="UniProtKB">
        <authorList>
            <consortium name="Ensembl"/>
        </authorList>
    </citation>
    <scope>IDENTIFICATION</scope>
</reference>
<name>A0A8C3FQP2_CHRPI</name>
<dbReference type="InterPro" id="IPR015915">
    <property type="entry name" value="Kelch-typ_b-propeller"/>
</dbReference>
<accession>A0A8C3FQP2</accession>
<dbReference type="KEGG" id="cpic:101945462"/>
<dbReference type="PANTHER" id="PTHR47196:SF1">
    <property type="entry name" value="KELCH DOMAIN-CONTAINING PROTEIN 9"/>
    <property type="match status" value="1"/>
</dbReference>
<evidence type="ECO:0000313" key="2">
    <source>
        <dbReference type="Proteomes" id="UP000694380"/>
    </source>
</evidence>
<dbReference type="Gene3D" id="2.120.10.80">
    <property type="entry name" value="Kelch-type beta propeller"/>
    <property type="match status" value="2"/>
</dbReference>
<sequence>MRGDLSDITQQARAELGTGPRSPYCQARSLTQLLPLQANPFAAGTLPLRVEAGTMATASSWAWKPIAWDALLARAYHSCDVVQGKLLLFGGLKSGEPKEPPLGDVVAFDPTLLTAEIVGPDGGYRRSHHDTAVLADRWLCVVGGWDGAHRVSAVCCWDTEQGQWERWAEGPSNDPPVGLSSHTCTKVSEHELRVVGREGGLRTQRRFASIYTLRVNPTTKTYWYKEEESRTASRAGHSAMLLRDAGGYQLVVFGGRDSSDCEVAGRWGKGKIHVESIHAPKLTEQLSRLVGSENGSRQAPKGLRHQSCTVVGPFAVAFGGETLTKGRDTVCNDLYVYDTRCSPPSWFRFPCSDRGQKRVGHRTCLWNDKLYLVGGFGPDGKTPCPEICVLEIP</sequence>
<dbReference type="Pfam" id="PF24681">
    <property type="entry name" value="Kelch_KLHDC2_KLHL20_DRC7"/>
    <property type="match status" value="1"/>
</dbReference>
<proteinExistence type="predicted"/>
<protein>
    <submittedName>
        <fullName evidence="1">Kelch domain containing 9</fullName>
    </submittedName>
</protein>
<dbReference type="OrthoDB" id="10251809at2759"/>
<dbReference type="Ensembl" id="ENSCPBT00000014355.1">
    <property type="protein sequence ID" value="ENSCPBP00000012027.1"/>
    <property type="gene ID" value="ENSCPBG00000009108.1"/>
</dbReference>
<dbReference type="CTD" id="126823"/>
<evidence type="ECO:0000313" key="1">
    <source>
        <dbReference type="Ensembl" id="ENSCPBP00000012027.1"/>
    </source>
</evidence>
<keyword evidence="2" id="KW-1185">Reference proteome</keyword>
<dbReference type="GeneTree" id="ENSGT00390000011582"/>
<dbReference type="GeneID" id="101945462"/>
<reference evidence="1" key="1">
    <citation type="submission" date="2025-08" db="UniProtKB">
        <authorList>
            <consortium name="Ensembl"/>
        </authorList>
    </citation>
    <scope>IDENTIFICATION</scope>
</reference>
<dbReference type="Proteomes" id="UP000694380">
    <property type="component" value="Unplaced"/>
</dbReference>
<dbReference type="SUPFAM" id="SSF50965">
    <property type="entry name" value="Galactose oxidase, central domain"/>
    <property type="match status" value="1"/>
</dbReference>
<dbReference type="OMA" id="PEVAGQW"/>
<dbReference type="GO" id="GO:0030332">
    <property type="term" value="F:cyclin binding"/>
    <property type="evidence" value="ECO:0007669"/>
    <property type="project" value="Ensembl"/>
</dbReference>
<dbReference type="InterPro" id="IPR011043">
    <property type="entry name" value="Gal_Oxase/kelch_b-propeller"/>
</dbReference>